<dbReference type="Pfam" id="PF06280">
    <property type="entry name" value="fn3_5"/>
    <property type="match status" value="1"/>
</dbReference>
<feature type="signal peptide" evidence="9">
    <location>
        <begin position="1"/>
        <end position="21"/>
    </location>
</feature>
<dbReference type="Proteomes" id="UP000016923">
    <property type="component" value="Unassembled WGS sequence"/>
</dbReference>
<keyword evidence="3 9" id="KW-0732">Signal</keyword>
<sequence>MRCFSFLCATVVSFSFSTVFASLVSDFAAYDASHPGLKRINSNDDAFVAQFEKPIFSGSLETPAIQSTVASVNTSASIVHKAYIVQLEPGASLTRRGIRIGDEHFQFHKRAEGNIQYNTRIEFNDPDVFLGLSIQVHDDSNATTIQQIPGVVGVWPVRQIPRPAPIGGATGYMTNGNTTYHVTAQAGPGADVNSPHKMTGVDKLHAAGVKGRGIKIAVMDTGVDYHHPALGGCFGAGCKIAFGKAFVDDSGAAVTSDDPLASCPAGGHGTHTTGIIGMQDLPGSTFGLVGVAPEATLGMYRVFGCDGSADNDIIMLAFQQAVADKVDILSMSLGSLEQWQLDDPFANITSVLESKGIAVIAAAGNNGGPALTSSPAIGEKVIAVGSVDNQKYPAVYTARDSLGNKLKYSGNPWPVDAPKTGLKVYDITKLSANTSSPIGCSVSAWETAAAGVADINNSIIIAPASQECSWAAKLNAAAVYGGFKYAIVYSVDGGGIFVEDYNAMEPNIPNYGIMLSVADGQTLIKGLASSDDYHLFFDSKVYESTDQPSAGLMSYFSSTGPASDTLAIKPQLSAPGEAILSTWPLLGTGYAVLSGTSMATPYAAGAYALVKSMHPGESVQQIRERLQSNSKSIGYTLDSTIRDSVTQQGAGLIDVYSAAFVSWTVSPSELNLGDTDDLKPRNLTIENKSWFTKTYTITHEPAGETNLLPEQYTALYQTNPQTRAGQFKQYANVGFSTTTVTLAPGKSATVIASFTPSTETPDRYLPVYSGFIKVTSGRESVTVTYLGQPYSRLKADVLDNTDVPGLKMPLLLNSNDLETPLREIGVYDFNLTGLGYPYVEWITLQNSQFFRLELLPYNTSVVPDFYGFDNKTNPYGVPNSSLPMVYPKMALNFTTGEITSYGLLSEYAVTSRPSGYLWSLGPDVYDDDGNTITSITPGDYRALLRVQRYGANINLAASYQTWLSPVIRIKG</sequence>
<feature type="active site" description="Charge relay system" evidence="6 7">
    <location>
        <position position="268"/>
    </location>
</feature>
<dbReference type="InterPro" id="IPR023827">
    <property type="entry name" value="Peptidase_S8_Asp-AS"/>
</dbReference>
<dbReference type="InterPro" id="IPR015500">
    <property type="entry name" value="Peptidase_S8_subtilisin-rel"/>
</dbReference>
<feature type="domain" description="Peptidase S8/S53" evidence="10">
    <location>
        <begin position="211"/>
        <end position="630"/>
    </location>
</feature>
<feature type="active site" description="Charge relay system" evidence="6 7">
    <location>
        <position position="220"/>
    </location>
</feature>
<name>S3C5P0_OPHP1</name>
<dbReference type="PROSITE" id="PS00138">
    <property type="entry name" value="SUBTILASE_SER"/>
    <property type="match status" value="1"/>
</dbReference>
<dbReference type="VEuPathDB" id="FungiDB:F503_07807"/>
<keyword evidence="2 7" id="KW-0645">Protease</keyword>
<evidence type="ECO:0000256" key="9">
    <source>
        <dbReference type="SAM" id="SignalP"/>
    </source>
</evidence>
<feature type="chain" id="PRO_5004507041" evidence="9">
    <location>
        <begin position="22"/>
        <end position="971"/>
    </location>
</feature>
<feature type="domain" description="C5a peptidase/Subtilisin-like protease SBT2-like Fn3-like" evidence="11">
    <location>
        <begin position="671"/>
        <end position="783"/>
    </location>
</feature>
<evidence type="ECO:0000259" key="11">
    <source>
        <dbReference type="Pfam" id="PF06280"/>
    </source>
</evidence>
<dbReference type="PANTHER" id="PTHR43806">
    <property type="entry name" value="PEPTIDASE S8"/>
    <property type="match status" value="1"/>
</dbReference>
<evidence type="ECO:0000256" key="7">
    <source>
        <dbReference type="PROSITE-ProRule" id="PRU01240"/>
    </source>
</evidence>
<dbReference type="Gene3D" id="3.40.50.200">
    <property type="entry name" value="Peptidase S8/S53 domain"/>
    <property type="match status" value="2"/>
</dbReference>
<evidence type="ECO:0000313" key="12">
    <source>
        <dbReference type="EMBL" id="EPE07156.1"/>
    </source>
</evidence>
<evidence type="ECO:0000256" key="2">
    <source>
        <dbReference type="ARBA" id="ARBA00022670"/>
    </source>
</evidence>
<gene>
    <name evidence="12" type="ORF">F503_07807</name>
</gene>
<dbReference type="OrthoDB" id="10256524at2759"/>
<feature type="active site" description="Charge relay system" evidence="6 7">
    <location>
        <position position="597"/>
    </location>
</feature>
<dbReference type="OMA" id="ELQPDFH"/>
<accession>S3C5P0</accession>
<evidence type="ECO:0000313" key="13">
    <source>
        <dbReference type="Proteomes" id="UP000016923"/>
    </source>
</evidence>
<evidence type="ECO:0000256" key="6">
    <source>
        <dbReference type="PIRSR" id="PIRSR615500-1"/>
    </source>
</evidence>
<dbReference type="AlphaFoldDB" id="S3C5P0"/>
<keyword evidence="13" id="KW-1185">Reference proteome</keyword>
<protein>
    <submittedName>
        <fullName evidence="12">Subtilisin-like protease</fullName>
    </submittedName>
</protein>
<evidence type="ECO:0000256" key="8">
    <source>
        <dbReference type="RuleBase" id="RU003355"/>
    </source>
</evidence>
<dbReference type="eggNOG" id="KOG4266">
    <property type="taxonomic scope" value="Eukaryota"/>
</dbReference>
<dbReference type="InterPro" id="IPR023828">
    <property type="entry name" value="Peptidase_S8_Ser-AS"/>
</dbReference>
<dbReference type="GO" id="GO:0006508">
    <property type="term" value="P:proteolysis"/>
    <property type="evidence" value="ECO:0007669"/>
    <property type="project" value="UniProtKB-KW"/>
</dbReference>
<evidence type="ECO:0000256" key="3">
    <source>
        <dbReference type="ARBA" id="ARBA00022729"/>
    </source>
</evidence>
<evidence type="ECO:0000256" key="1">
    <source>
        <dbReference type="ARBA" id="ARBA00011073"/>
    </source>
</evidence>
<dbReference type="InterPro" id="IPR050131">
    <property type="entry name" value="Peptidase_S8_subtilisin-like"/>
</dbReference>
<dbReference type="PROSITE" id="PS51892">
    <property type="entry name" value="SUBTILASE"/>
    <property type="match status" value="1"/>
</dbReference>
<evidence type="ECO:0000256" key="4">
    <source>
        <dbReference type="ARBA" id="ARBA00022801"/>
    </source>
</evidence>
<dbReference type="InterPro" id="IPR010435">
    <property type="entry name" value="C5a/SBT2-like_Fn3"/>
</dbReference>
<keyword evidence="4 7" id="KW-0378">Hydrolase</keyword>
<evidence type="ECO:0000256" key="5">
    <source>
        <dbReference type="ARBA" id="ARBA00022825"/>
    </source>
</evidence>
<dbReference type="GO" id="GO:0004252">
    <property type="term" value="F:serine-type endopeptidase activity"/>
    <property type="evidence" value="ECO:0007669"/>
    <property type="project" value="UniProtKB-UniRule"/>
</dbReference>
<evidence type="ECO:0000259" key="10">
    <source>
        <dbReference type="Pfam" id="PF00082"/>
    </source>
</evidence>
<proteinExistence type="inferred from homology"/>
<dbReference type="Pfam" id="PF00082">
    <property type="entry name" value="Peptidase_S8"/>
    <property type="match status" value="1"/>
</dbReference>
<organism evidence="12 13">
    <name type="scientific">Ophiostoma piceae (strain UAMH 11346)</name>
    <name type="common">Sap stain fungus</name>
    <dbReference type="NCBI Taxonomy" id="1262450"/>
    <lineage>
        <taxon>Eukaryota</taxon>
        <taxon>Fungi</taxon>
        <taxon>Dikarya</taxon>
        <taxon>Ascomycota</taxon>
        <taxon>Pezizomycotina</taxon>
        <taxon>Sordariomycetes</taxon>
        <taxon>Sordariomycetidae</taxon>
        <taxon>Ophiostomatales</taxon>
        <taxon>Ophiostomataceae</taxon>
        <taxon>Ophiostoma</taxon>
    </lineage>
</organism>
<dbReference type="InterPro" id="IPR036852">
    <property type="entry name" value="Peptidase_S8/S53_dom_sf"/>
</dbReference>
<dbReference type="GO" id="GO:0016020">
    <property type="term" value="C:membrane"/>
    <property type="evidence" value="ECO:0007669"/>
    <property type="project" value="InterPro"/>
</dbReference>
<dbReference type="HOGENOM" id="CLU_003559_1_0_1"/>
<dbReference type="EMBL" id="KE148151">
    <property type="protein sequence ID" value="EPE07156.1"/>
    <property type="molecule type" value="Genomic_DNA"/>
</dbReference>
<dbReference type="InterPro" id="IPR000209">
    <property type="entry name" value="Peptidase_S8/S53_dom"/>
</dbReference>
<reference evidence="12 13" key="1">
    <citation type="journal article" date="2013" name="BMC Genomics">
        <title>The genome and transcriptome of the pine saprophyte Ophiostoma piceae, and a comparison with the bark beetle-associated pine pathogen Grosmannia clavigera.</title>
        <authorList>
            <person name="Haridas S."/>
            <person name="Wang Y."/>
            <person name="Lim L."/>
            <person name="Massoumi Alamouti S."/>
            <person name="Jackman S."/>
            <person name="Docking R."/>
            <person name="Robertson G."/>
            <person name="Birol I."/>
            <person name="Bohlmann J."/>
            <person name="Breuil C."/>
        </authorList>
    </citation>
    <scope>NUCLEOTIDE SEQUENCE [LARGE SCALE GENOMIC DNA]</scope>
    <source>
        <strain evidence="12 13">UAMH 11346</strain>
    </source>
</reference>
<dbReference type="SUPFAM" id="SSF52743">
    <property type="entry name" value="Subtilisin-like"/>
    <property type="match status" value="1"/>
</dbReference>
<dbReference type="CDD" id="cd07489">
    <property type="entry name" value="Peptidases_S8_5"/>
    <property type="match status" value="1"/>
</dbReference>
<dbReference type="PRINTS" id="PR00723">
    <property type="entry name" value="SUBTILISIN"/>
</dbReference>
<keyword evidence="5 7" id="KW-0720">Serine protease</keyword>
<comment type="similarity">
    <text evidence="1 7 8">Belongs to the peptidase S8 family.</text>
</comment>
<dbReference type="InterPro" id="IPR034187">
    <property type="entry name" value="Peptidases_S8_5"/>
</dbReference>
<dbReference type="PROSITE" id="PS00136">
    <property type="entry name" value="SUBTILASE_ASP"/>
    <property type="match status" value="1"/>
</dbReference>
<dbReference type="STRING" id="1262450.S3C5P0"/>
<dbReference type="PANTHER" id="PTHR43806:SF66">
    <property type="entry name" value="SERIN ENDOPEPTIDASE"/>
    <property type="match status" value="1"/>
</dbReference>